<dbReference type="OrthoDB" id="4569937at2"/>
<keyword evidence="1" id="KW-0732">Signal</keyword>
<feature type="signal peptide" evidence="1">
    <location>
        <begin position="1"/>
        <end position="24"/>
    </location>
</feature>
<reference evidence="4 5" key="1">
    <citation type="submission" date="2018-09" db="EMBL/GenBank/DDBJ databases">
        <authorList>
            <person name="Tagini F."/>
        </authorList>
    </citation>
    <scope>NUCLEOTIDE SEQUENCE [LARGE SCALE GENOMIC DNA]</scope>
    <source>
        <strain evidence="4 5">MK13</strain>
    </source>
</reference>
<accession>A0A498Q8M4</accession>
<sequence length="404" mass="42496">MSTLIRLWAAVAAAVSLVAGCSSTIDGRAVPAPGAAGWDGVDVELLDTGDYPITSRPPFGLAGDPIEGGLAESRRMATNVLGPWEAEPSLVTYEQLGTGLVKGPGTVNFFLGSPIGDGLEDHHFLAGFASARYTATGTYKGLVNLVLRLAGPDDATAAVAAMRAKAAALTLPFADKPVTTQPFSIPRHPDSAAVTYRSKDLREGPDRFSVIAITAHGSYVLCQAADSAESFDNAVQLIAATLELQQPLIDKFSPTPPDRLAQLPIDPGGLFARTLPPAQGNDTVEDGAYDQLGIRHFAEDPVRTQALFRSVALQQASYTTTGSVYQAADAGSARRIVAELAAQAAGTLKPTTGITGMPKAQCFTAHLAFWCAANADRYAFDAWSDHEADVHQMIAAQYRILTGK</sequence>
<dbReference type="InterPro" id="IPR055797">
    <property type="entry name" value="DUF7373"/>
</dbReference>
<evidence type="ECO:0000259" key="2">
    <source>
        <dbReference type="Pfam" id="PF24088"/>
    </source>
</evidence>
<protein>
    <submittedName>
        <fullName evidence="4">Uncharacterized protein</fullName>
    </submittedName>
</protein>
<proteinExistence type="predicted"/>
<dbReference type="InterPro" id="IPR056463">
    <property type="entry name" value="DUF7373_C"/>
</dbReference>
<feature type="domain" description="DUF7373" evidence="2">
    <location>
        <begin position="62"/>
        <end position="265"/>
    </location>
</feature>
<organism evidence="4 5">
    <name type="scientific">Mycobacterium innocens</name>
    <dbReference type="NCBI Taxonomy" id="2341083"/>
    <lineage>
        <taxon>Bacteria</taxon>
        <taxon>Bacillati</taxon>
        <taxon>Actinomycetota</taxon>
        <taxon>Actinomycetes</taxon>
        <taxon>Mycobacteriales</taxon>
        <taxon>Mycobacteriaceae</taxon>
        <taxon>Mycobacterium</taxon>
    </lineage>
</organism>
<feature type="domain" description="DUF7373" evidence="3">
    <location>
        <begin position="270"/>
        <end position="402"/>
    </location>
</feature>
<dbReference type="EMBL" id="UPHQ01000140">
    <property type="protein sequence ID" value="VBA40150.1"/>
    <property type="molecule type" value="Genomic_DNA"/>
</dbReference>
<keyword evidence="5" id="KW-1185">Reference proteome</keyword>
<dbReference type="Proteomes" id="UP000267289">
    <property type="component" value="Unassembled WGS sequence"/>
</dbReference>
<dbReference type="Pfam" id="PF24092">
    <property type="entry name" value="DUF7373_C"/>
    <property type="match status" value="1"/>
</dbReference>
<evidence type="ECO:0000313" key="5">
    <source>
        <dbReference type="Proteomes" id="UP000267289"/>
    </source>
</evidence>
<dbReference type="Pfam" id="PF24088">
    <property type="entry name" value="DUF7373"/>
    <property type="match status" value="1"/>
</dbReference>
<name>A0A498Q8M4_9MYCO</name>
<evidence type="ECO:0000259" key="3">
    <source>
        <dbReference type="Pfam" id="PF24092"/>
    </source>
</evidence>
<evidence type="ECO:0000313" key="4">
    <source>
        <dbReference type="EMBL" id="VBA40150.1"/>
    </source>
</evidence>
<gene>
    <name evidence="4" type="ORF">LAUMK13_02924</name>
</gene>
<dbReference type="AlphaFoldDB" id="A0A498Q8M4"/>
<evidence type="ECO:0000256" key="1">
    <source>
        <dbReference type="SAM" id="SignalP"/>
    </source>
</evidence>
<feature type="chain" id="PRO_5019812228" evidence="1">
    <location>
        <begin position="25"/>
        <end position="404"/>
    </location>
</feature>
<dbReference type="RefSeq" id="WP_075542931.1">
    <property type="nucleotide sequence ID" value="NZ_UPHQ01000140.1"/>
</dbReference>
<dbReference type="PROSITE" id="PS51257">
    <property type="entry name" value="PROKAR_LIPOPROTEIN"/>
    <property type="match status" value="1"/>
</dbReference>